<dbReference type="InterPro" id="IPR001789">
    <property type="entry name" value="Sig_transdc_resp-reg_receiver"/>
</dbReference>
<reference evidence="9 10" key="1">
    <citation type="submission" date="2017-08" db="EMBL/GenBank/DDBJ databases">
        <title>Infants hospitalized years apart are colonized by the same room-sourced microbial strains.</title>
        <authorList>
            <person name="Brooks B."/>
            <person name="Olm M.R."/>
            <person name="Firek B.A."/>
            <person name="Baker R."/>
            <person name="Thomas B.C."/>
            <person name="Morowitz M.J."/>
            <person name="Banfield J.F."/>
        </authorList>
    </citation>
    <scope>NUCLEOTIDE SEQUENCE [LARGE SCALE GENOMIC DNA]</scope>
    <source>
        <strain evidence="9">S2_005_003_R2_43</strain>
    </source>
</reference>
<dbReference type="SMART" id="SM00387">
    <property type="entry name" value="HATPase_c"/>
    <property type="match status" value="1"/>
</dbReference>
<dbReference type="PANTHER" id="PTHR45339:SF1">
    <property type="entry name" value="HYBRID SIGNAL TRANSDUCTION HISTIDINE KINASE J"/>
    <property type="match status" value="1"/>
</dbReference>
<evidence type="ECO:0000256" key="1">
    <source>
        <dbReference type="ARBA" id="ARBA00000085"/>
    </source>
</evidence>
<protein>
    <recommendedName>
        <fullName evidence="2">histidine kinase</fullName>
        <ecNumber evidence="2">2.7.13.3</ecNumber>
    </recommendedName>
</protein>
<evidence type="ECO:0000256" key="3">
    <source>
        <dbReference type="ARBA" id="ARBA00022553"/>
    </source>
</evidence>
<dbReference type="InterPro" id="IPR003594">
    <property type="entry name" value="HATPase_dom"/>
</dbReference>
<name>A0A2W5KBZ5_ANCNO</name>
<dbReference type="InterPro" id="IPR003661">
    <property type="entry name" value="HisK_dim/P_dom"/>
</dbReference>
<evidence type="ECO:0000259" key="7">
    <source>
        <dbReference type="PROSITE" id="PS50109"/>
    </source>
</evidence>
<dbReference type="EMBL" id="QFPN01000008">
    <property type="protein sequence ID" value="PZQ12948.1"/>
    <property type="molecule type" value="Genomic_DNA"/>
</dbReference>
<proteinExistence type="predicted"/>
<dbReference type="InterPro" id="IPR036097">
    <property type="entry name" value="HisK_dim/P_sf"/>
</dbReference>
<evidence type="ECO:0000256" key="4">
    <source>
        <dbReference type="ARBA" id="ARBA00023012"/>
    </source>
</evidence>
<dbReference type="PRINTS" id="PR00344">
    <property type="entry name" value="BCTRLSENSOR"/>
</dbReference>
<feature type="region of interest" description="Disordered" evidence="6">
    <location>
        <begin position="1"/>
        <end position="33"/>
    </location>
</feature>
<accession>A0A2W5KBZ5</accession>
<evidence type="ECO:0000256" key="6">
    <source>
        <dbReference type="SAM" id="MobiDB-lite"/>
    </source>
</evidence>
<evidence type="ECO:0000313" key="9">
    <source>
        <dbReference type="EMBL" id="PZQ12948.1"/>
    </source>
</evidence>
<dbReference type="CDD" id="cd00082">
    <property type="entry name" value="HisKA"/>
    <property type="match status" value="1"/>
</dbReference>
<dbReference type="Gene3D" id="3.30.565.10">
    <property type="entry name" value="Histidine kinase-like ATPase, C-terminal domain"/>
    <property type="match status" value="1"/>
</dbReference>
<dbReference type="InterPro" id="IPR036890">
    <property type="entry name" value="HATPase_C_sf"/>
</dbReference>
<dbReference type="SUPFAM" id="SSF52172">
    <property type="entry name" value="CheY-like"/>
    <property type="match status" value="1"/>
</dbReference>
<dbReference type="CDD" id="cd17546">
    <property type="entry name" value="REC_hyHK_CKI1_RcsC-like"/>
    <property type="match status" value="1"/>
</dbReference>
<dbReference type="InterPro" id="IPR005467">
    <property type="entry name" value="His_kinase_dom"/>
</dbReference>
<dbReference type="GO" id="GO:0000155">
    <property type="term" value="F:phosphorelay sensor kinase activity"/>
    <property type="evidence" value="ECO:0007669"/>
    <property type="project" value="InterPro"/>
</dbReference>
<sequence>MVRSPASPVQRSARSMSAKAALAETEPSQAPDADRRIAVAAHEIRTPLGGILALADLILAEDLSEGARGHANALKAAAEHLFSISSSLLGGAGPQAPQPVDLELFIARVAPPIAARAAAKGLAFRAARAPGTPARVLADEASLRQIVDNLADNALRATEAGSIELLVERLAGDAGTATLRLSVRDTGPGLGPDAHRLFKPFVQGDGPSGAAGLGLSVVAALAARMGGEAFAADRPAGGADVSVTLRLGALEPEAANGPTRVLVAEDNAINRRVAGTLLEHFGCAFDMVENGAEAVAAVAGGGYDLVLMDAVMPTLDGLSATRAIRAMDGPAAAVRIVGLTAHAFDEDIAAFLKAGADAVVTKPISVAELWRVIDGGARKAG</sequence>
<dbReference type="Gene3D" id="1.10.287.130">
    <property type="match status" value="1"/>
</dbReference>
<dbReference type="SUPFAM" id="SSF55874">
    <property type="entry name" value="ATPase domain of HSP90 chaperone/DNA topoisomerase II/histidine kinase"/>
    <property type="match status" value="1"/>
</dbReference>
<dbReference type="PROSITE" id="PS50109">
    <property type="entry name" value="HIS_KIN"/>
    <property type="match status" value="1"/>
</dbReference>
<dbReference type="Pfam" id="PF00072">
    <property type="entry name" value="Response_reg"/>
    <property type="match status" value="1"/>
</dbReference>
<organism evidence="9 10">
    <name type="scientific">Ancylobacter novellus</name>
    <name type="common">Thiobacillus novellus</name>
    <dbReference type="NCBI Taxonomy" id="921"/>
    <lineage>
        <taxon>Bacteria</taxon>
        <taxon>Pseudomonadati</taxon>
        <taxon>Pseudomonadota</taxon>
        <taxon>Alphaproteobacteria</taxon>
        <taxon>Hyphomicrobiales</taxon>
        <taxon>Xanthobacteraceae</taxon>
        <taxon>Ancylobacter</taxon>
    </lineage>
</organism>
<dbReference type="EC" id="2.7.13.3" evidence="2"/>
<dbReference type="InterPro" id="IPR011006">
    <property type="entry name" value="CheY-like_superfamily"/>
</dbReference>
<dbReference type="AlphaFoldDB" id="A0A2W5KBZ5"/>
<feature type="domain" description="Histidine kinase" evidence="7">
    <location>
        <begin position="39"/>
        <end position="249"/>
    </location>
</feature>
<dbReference type="Pfam" id="PF02518">
    <property type="entry name" value="HATPase_c"/>
    <property type="match status" value="1"/>
</dbReference>
<feature type="domain" description="Response regulatory" evidence="8">
    <location>
        <begin position="260"/>
        <end position="377"/>
    </location>
</feature>
<dbReference type="PROSITE" id="PS50110">
    <property type="entry name" value="RESPONSE_REGULATORY"/>
    <property type="match status" value="1"/>
</dbReference>
<dbReference type="Pfam" id="PF00512">
    <property type="entry name" value="HisKA"/>
    <property type="match status" value="1"/>
</dbReference>
<dbReference type="SMART" id="SM00448">
    <property type="entry name" value="REC"/>
    <property type="match status" value="1"/>
</dbReference>
<gene>
    <name evidence="9" type="ORF">DI565_14830</name>
</gene>
<keyword evidence="3 5" id="KW-0597">Phosphoprotein</keyword>
<dbReference type="InterPro" id="IPR004358">
    <property type="entry name" value="Sig_transdc_His_kin-like_C"/>
</dbReference>
<feature type="modified residue" description="4-aspartylphosphate" evidence="5">
    <location>
        <position position="309"/>
    </location>
</feature>
<dbReference type="SMART" id="SM00388">
    <property type="entry name" value="HisKA"/>
    <property type="match status" value="1"/>
</dbReference>
<dbReference type="Proteomes" id="UP000249577">
    <property type="component" value="Unassembled WGS sequence"/>
</dbReference>
<dbReference type="Gene3D" id="3.40.50.2300">
    <property type="match status" value="1"/>
</dbReference>
<keyword evidence="4" id="KW-0902">Two-component regulatory system</keyword>
<dbReference type="SUPFAM" id="SSF47384">
    <property type="entry name" value="Homodimeric domain of signal transducing histidine kinase"/>
    <property type="match status" value="1"/>
</dbReference>
<comment type="caution">
    <text evidence="9">The sequence shown here is derived from an EMBL/GenBank/DDBJ whole genome shotgun (WGS) entry which is preliminary data.</text>
</comment>
<dbReference type="PANTHER" id="PTHR45339">
    <property type="entry name" value="HYBRID SIGNAL TRANSDUCTION HISTIDINE KINASE J"/>
    <property type="match status" value="1"/>
</dbReference>
<evidence type="ECO:0000259" key="8">
    <source>
        <dbReference type="PROSITE" id="PS50110"/>
    </source>
</evidence>
<evidence type="ECO:0000256" key="5">
    <source>
        <dbReference type="PROSITE-ProRule" id="PRU00169"/>
    </source>
</evidence>
<comment type="catalytic activity">
    <reaction evidence="1">
        <text>ATP + protein L-histidine = ADP + protein N-phospho-L-histidine.</text>
        <dbReference type="EC" id="2.7.13.3"/>
    </reaction>
</comment>
<evidence type="ECO:0000313" key="10">
    <source>
        <dbReference type="Proteomes" id="UP000249577"/>
    </source>
</evidence>
<evidence type="ECO:0000256" key="2">
    <source>
        <dbReference type="ARBA" id="ARBA00012438"/>
    </source>
</evidence>